<gene>
    <name evidence="1" type="ORF">T265_13889</name>
</gene>
<dbReference type="Proteomes" id="UP000054324">
    <property type="component" value="Unassembled WGS sequence"/>
</dbReference>
<protein>
    <submittedName>
        <fullName evidence="1">Uncharacterized protein</fullName>
    </submittedName>
</protein>
<dbReference type="OrthoDB" id="6252736at2759"/>
<keyword evidence="2" id="KW-1185">Reference proteome</keyword>
<dbReference type="RefSeq" id="XP_009169255.1">
    <property type="nucleotide sequence ID" value="XM_009170991.1"/>
</dbReference>
<sequence>MFSAALKTAVTSAAEFAGIRYHTSLPSHCLTTSGSLSPFTCLCEKSLSRKSVDWHTQHVAKPAQPMECDQFIHRGLVCKKYIFTEILTETSDILRTKDYTEWKLAVFILKLRHKQRHILICKQIWFRERLTWDPAEALVCDVFRQLNVLHQATSCLGSYDIRDFAIHVYICNALLIRLLKAPRQPTNGFALLGAHQAQSPGFRQPYVLLETKLHGISEILSLGNEFGAVEEFSANL</sequence>
<reference evidence="1 2" key="1">
    <citation type="submission" date="2013-11" db="EMBL/GenBank/DDBJ databases">
        <title>Opisthorchis viverrini - life in the bile duct.</title>
        <authorList>
            <person name="Young N.D."/>
            <person name="Nagarajan N."/>
            <person name="Lin S.J."/>
            <person name="Korhonen P.K."/>
            <person name="Jex A.R."/>
            <person name="Hall R.S."/>
            <person name="Safavi-Hemami H."/>
            <person name="Kaewkong W."/>
            <person name="Bertrand D."/>
            <person name="Gao S."/>
            <person name="Seet Q."/>
            <person name="Wongkham S."/>
            <person name="Teh B.T."/>
            <person name="Wongkham C."/>
            <person name="Intapan P.M."/>
            <person name="Maleewong W."/>
            <person name="Yang X."/>
            <person name="Hu M."/>
            <person name="Wang Z."/>
            <person name="Hofmann A."/>
            <person name="Sternberg P.W."/>
            <person name="Tan P."/>
            <person name="Wang J."/>
            <person name="Gasser R.B."/>
        </authorList>
    </citation>
    <scope>NUCLEOTIDE SEQUENCE [LARGE SCALE GENOMIC DNA]</scope>
</reference>
<dbReference type="GeneID" id="20328056"/>
<evidence type="ECO:0000313" key="2">
    <source>
        <dbReference type="Proteomes" id="UP000054324"/>
    </source>
</evidence>
<dbReference type="CTD" id="20328056"/>
<dbReference type="AlphaFoldDB" id="A0A075AES5"/>
<organism evidence="1 2">
    <name type="scientific">Opisthorchis viverrini</name>
    <name type="common">Southeast Asian liver fluke</name>
    <dbReference type="NCBI Taxonomy" id="6198"/>
    <lineage>
        <taxon>Eukaryota</taxon>
        <taxon>Metazoa</taxon>
        <taxon>Spiralia</taxon>
        <taxon>Lophotrochozoa</taxon>
        <taxon>Platyhelminthes</taxon>
        <taxon>Trematoda</taxon>
        <taxon>Digenea</taxon>
        <taxon>Opisthorchiida</taxon>
        <taxon>Opisthorchiata</taxon>
        <taxon>Opisthorchiidae</taxon>
        <taxon>Opisthorchis</taxon>
    </lineage>
</organism>
<proteinExistence type="predicted"/>
<accession>A0A075AES5</accession>
<name>A0A075AES5_OPIVI</name>
<dbReference type="EMBL" id="KL596733">
    <property type="protein sequence ID" value="KER27014.1"/>
    <property type="molecule type" value="Genomic_DNA"/>
</dbReference>
<evidence type="ECO:0000313" key="1">
    <source>
        <dbReference type="EMBL" id="KER27014.1"/>
    </source>
</evidence>
<dbReference type="KEGG" id="ovi:T265_13889"/>